<comment type="pathway">
    <text evidence="10">Protein degradation; proteasomal ubiquitin-dependent pathway.</text>
</comment>
<dbReference type="EC" id="2.3.2.27" evidence="2"/>
<organism evidence="16 17">
    <name type="scientific">Vitis vinifera</name>
    <name type="common">Grape</name>
    <dbReference type="NCBI Taxonomy" id="29760"/>
    <lineage>
        <taxon>Eukaryota</taxon>
        <taxon>Viridiplantae</taxon>
        <taxon>Streptophyta</taxon>
        <taxon>Embryophyta</taxon>
        <taxon>Tracheophyta</taxon>
        <taxon>Spermatophyta</taxon>
        <taxon>Magnoliopsida</taxon>
        <taxon>eudicotyledons</taxon>
        <taxon>Gunneridae</taxon>
        <taxon>Pentapetalae</taxon>
        <taxon>rosids</taxon>
        <taxon>Vitales</taxon>
        <taxon>Vitaceae</taxon>
        <taxon>Viteae</taxon>
        <taxon>Vitis</taxon>
    </lineage>
</organism>
<evidence type="ECO:0000256" key="10">
    <source>
        <dbReference type="ARBA" id="ARBA00060618"/>
    </source>
</evidence>
<protein>
    <recommendedName>
        <fullName evidence="2">RING-type E3 ubiquitin transferase</fullName>
        <ecNumber evidence="2">2.3.2.27</ecNumber>
    </recommendedName>
</protein>
<dbReference type="PROSITE" id="PS50089">
    <property type="entry name" value="ZF_RING_2"/>
    <property type="match status" value="1"/>
</dbReference>
<evidence type="ECO:0000256" key="3">
    <source>
        <dbReference type="ARBA" id="ARBA00022679"/>
    </source>
</evidence>
<keyword evidence="4" id="KW-0479">Metal-binding</keyword>
<proteinExistence type="predicted"/>
<comment type="catalytic activity">
    <reaction evidence="1">
        <text>S-ubiquitinyl-[E2 ubiquitin-conjugating enzyme]-L-cysteine + [acceptor protein]-L-lysine = [E2 ubiquitin-conjugating enzyme]-L-cysteine + N(6)-ubiquitinyl-[acceptor protein]-L-lysine.</text>
        <dbReference type="EC" id="2.3.2.27"/>
    </reaction>
</comment>
<keyword evidence="8" id="KW-0862">Zinc</keyword>
<evidence type="ECO:0000313" key="16">
    <source>
        <dbReference type="EMBL" id="RVW28018.1"/>
    </source>
</evidence>
<keyword evidence="13" id="KW-0175">Coiled coil</keyword>
<feature type="domain" description="RING-type" evidence="15">
    <location>
        <begin position="262"/>
        <end position="297"/>
    </location>
</feature>
<accession>A0A438CXT8</accession>
<reference evidence="16 17" key="1">
    <citation type="journal article" date="2018" name="PLoS Genet.">
        <title>Population sequencing reveals clonal diversity and ancestral inbreeding in the grapevine cultivar Chardonnay.</title>
        <authorList>
            <person name="Roach M.J."/>
            <person name="Johnson D.L."/>
            <person name="Bohlmann J."/>
            <person name="van Vuuren H.J."/>
            <person name="Jones S.J."/>
            <person name="Pretorius I.S."/>
            <person name="Schmidt S.A."/>
            <person name="Borneman A.R."/>
        </authorList>
    </citation>
    <scope>NUCLEOTIDE SEQUENCE [LARGE SCALE GENOMIC DNA]</scope>
    <source>
        <strain evidence="17">cv. Chardonnay</strain>
        <tissue evidence="16">Leaf</tissue>
    </source>
</reference>
<comment type="caution">
    <text evidence="16">The sequence shown here is derived from an EMBL/GenBank/DDBJ whole genome shotgun (WGS) entry which is preliminary data.</text>
</comment>
<feature type="coiled-coil region" evidence="13">
    <location>
        <begin position="141"/>
        <end position="210"/>
    </location>
</feature>
<evidence type="ECO:0000256" key="4">
    <source>
        <dbReference type="ARBA" id="ARBA00022723"/>
    </source>
</evidence>
<dbReference type="GO" id="GO:0061630">
    <property type="term" value="F:ubiquitin protein ligase activity"/>
    <property type="evidence" value="ECO:0007669"/>
    <property type="project" value="UniProtKB-EC"/>
</dbReference>
<dbReference type="Pfam" id="PF13920">
    <property type="entry name" value="zf-C3HC4_3"/>
    <property type="match status" value="1"/>
</dbReference>
<keyword evidence="6" id="KW-0833">Ubl conjugation pathway</keyword>
<dbReference type="GO" id="GO:0043067">
    <property type="term" value="P:regulation of programmed cell death"/>
    <property type="evidence" value="ECO:0007669"/>
    <property type="project" value="UniProtKB-ARBA"/>
</dbReference>
<dbReference type="FunFam" id="3.30.40.10:FF:000541">
    <property type="entry name" value="BOI-related E3 ubiquitin-protein ligase 1"/>
    <property type="match status" value="1"/>
</dbReference>
<dbReference type="Proteomes" id="UP000288805">
    <property type="component" value="Unassembled WGS sequence"/>
</dbReference>
<name>A0A438CXT8_VITVI</name>
<evidence type="ECO:0000256" key="14">
    <source>
        <dbReference type="SAM" id="MobiDB-lite"/>
    </source>
</evidence>
<evidence type="ECO:0000256" key="2">
    <source>
        <dbReference type="ARBA" id="ARBA00012483"/>
    </source>
</evidence>
<dbReference type="CDD" id="cd16649">
    <property type="entry name" value="mRING-HC-C3HC5_CGRF1-like"/>
    <property type="match status" value="1"/>
</dbReference>
<dbReference type="AlphaFoldDB" id="A0A438CXT8"/>
<gene>
    <name evidence="16" type="primary">BRG3_9</name>
    <name evidence="16" type="ORF">CK203_117754</name>
</gene>
<dbReference type="EMBL" id="QGNW01001924">
    <property type="protein sequence ID" value="RVW28018.1"/>
    <property type="molecule type" value="Genomic_DNA"/>
</dbReference>
<dbReference type="InterPro" id="IPR013083">
    <property type="entry name" value="Znf_RING/FYVE/PHD"/>
</dbReference>
<evidence type="ECO:0000256" key="12">
    <source>
        <dbReference type="PROSITE-ProRule" id="PRU00175"/>
    </source>
</evidence>
<sequence length="309" mass="35266">MAVEARRINLFPSQFIPNKRQVMGSLDGNGVVYGSQVGQRGLVSENLMVPFYSSAFVDPAPAKADSGLTYNLPVARKRARDESVMMPFPGNFSFLGQDISLQIQQQQLEIDRFISQHMERVRLEIEERRKRHSRRIIAAVEEALMKRLKAKEEEIENIGKLNWALEERVKSLCEENQIWRDLAQTNEANANALRNNLEQVLSQVKTEQRQSRISPCPEYIEMEWAEEAESCCGSTSGGDGDCDRENEEKESREMDDRNMRWCRNCRKEEASVLLLPCRHLCLCTICGSTLHTCPICKSNKNASVHVNLS</sequence>
<evidence type="ECO:0000256" key="13">
    <source>
        <dbReference type="SAM" id="Coils"/>
    </source>
</evidence>
<evidence type="ECO:0000256" key="7">
    <source>
        <dbReference type="ARBA" id="ARBA00022821"/>
    </source>
</evidence>
<evidence type="ECO:0000256" key="5">
    <source>
        <dbReference type="ARBA" id="ARBA00022771"/>
    </source>
</evidence>
<evidence type="ECO:0000313" key="17">
    <source>
        <dbReference type="Proteomes" id="UP000288805"/>
    </source>
</evidence>
<dbReference type="InterPro" id="IPR001841">
    <property type="entry name" value="Znf_RING"/>
</dbReference>
<dbReference type="GO" id="GO:0006952">
    <property type="term" value="P:defense response"/>
    <property type="evidence" value="ECO:0007669"/>
    <property type="project" value="UniProtKB-KW"/>
</dbReference>
<dbReference type="Gene3D" id="3.30.40.10">
    <property type="entry name" value="Zinc/RING finger domain, C3HC4 (zinc finger)"/>
    <property type="match status" value="1"/>
</dbReference>
<dbReference type="GO" id="GO:0008270">
    <property type="term" value="F:zinc ion binding"/>
    <property type="evidence" value="ECO:0007669"/>
    <property type="project" value="UniProtKB-KW"/>
</dbReference>
<comment type="function">
    <text evidence="9">Probable E3 ubiquitin-protein ligase. Has no effect on the stability of the DELLA proteins.</text>
</comment>
<evidence type="ECO:0000256" key="8">
    <source>
        <dbReference type="ARBA" id="ARBA00022833"/>
    </source>
</evidence>
<dbReference type="PANTHER" id="PTHR42647:SF12">
    <property type="entry name" value="BOI-RELATED E3 UBIQUITIN-PROTEIN LIGASE 2-RELATED"/>
    <property type="match status" value="1"/>
</dbReference>
<evidence type="ECO:0000256" key="11">
    <source>
        <dbReference type="ARBA" id="ARBA00062563"/>
    </source>
</evidence>
<feature type="region of interest" description="Disordered" evidence="14">
    <location>
        <begin position="231"/>
        <end position="250"/>
    </location>
</feature>
<comment type="subunit">
    <text evidence="11">Interacts with the DELLA proteins GAI, RGA, RGL1, RGL2 and RGL3.</text>
</comment>
<dbReference type="PANTHER" id="PTHR42647">
    <property type="entry name" value="SBP (S-RIBONUCLEASE BINDING PROTEIN) FAMILY PROTEIN"/>
    <property type="match status" value="1"/>
</dbReference>
<evidence type="ECO:0000259" key="15">
    <source>
        <dbReference type="PROSITE" id="PS50089"/>
    </source>
</evidence>
<keyword evidence="3" id="KW-0808">Transferase</keyword>
<evidence type="ECO:0000256" key="9">
    <source>
        <dbReference type="ARBA" id="ARBA00055493"/>
    </source>
</evidence>
<evidence type="ECO:0000256" key="6">
    <source>
        <dbReference type="ARBA" id="ARBA00022786"/>
    </source>
</evidence>
<keyword evidence="5 12" id="KW-0863">Zinc-finger</keyword>
<evidence type="ECO:0000256" key="1">
    <source>
        <dbReference type="ARBA" id="ARBA00000900"/>
    </source>
</evidence>
<feature type="compositionally biased region" description="Basic and acidic residues" evidence="14">
    <location>
        <begin position="241"/>
        <end position="250"/>
    </location>
</feature>
<keyword evidence="7" id="KW-0611">Plant defense</keyword>